<evidence type="ECO:0000256" key="1">
    <source>
        <dbReference type="ARBA" id="ARBA00004141"/>
    </source>
</evidence>
<sequence>MAGGGVKKPVNIFKLKDLGEPEGVFNWRLWFSVVSFALLGAARGIDEGLISGAFNSADFKDTIDYETYTTVEQANIKANVSAMVQIGSVGGALIAFLICDRIGRIWATRELCTVWALGIVIFMIGGVNGNLGAIYAGRFICGLGVGQTPVVGPVYIAEIAPAAIRGLCSCMFTGAVYIGIVLAYFTNYGCAINLDENSHNRWLVPTSLHIMFAGIIFILSFFQYESPRYLVKEGKPDEAAHVLGRLRRQAPDSEYVVSQINEIQAALDHELEATQGVGWLGKIKELFLVPSNLYRLYMASMVQFLSQWSGAGSITLYAPDLFKIMGITGTNESLLVTAVFGIVKLIAAVICALFLVDVIGRKRALLTGITLQTIAMLYVAAFLTRIPQLGVDEEFVLPAADKGASRGAIAMIYVSGFGWALGWNSMQYILTAELFPLRIRALATSWSMTLHFANQYGNSRAVPNMLLDVSHGGISPKGTFWCFAAVTFIGGLWVWVSVPETSGRSLESMDHLFELPWYKIGLYGNRDADAKDEARNEKQRMADENHTTGFEIEHGRKQDA</sequence>
<feature type="transmembrane region" description="Helical" evidence="9">
    <location>
        <begin position="111"/>
        <end position="129"/>
    </location>
</feature>
<dbReference type="EMBL" id="JABEYC010000579">
    <property type="protein sequence ID" value="KAF4976022.1"/>
    <property type="molecule type" value="Genomic_DNA"/>
</dbReference>
<evidence type="ECO:0000313" key="11">
    <source>
        <dbReference type="EMBL" id="KAF4976022.1"/>
    </source>
</evidence>
<dbReference type="Pfam" id="PF00083">
    <property type="entry name" value="Sugar_tr"/>
    <property type="match status" value="1"/>
</dbReference>
<keyword evidence="4 9" id="KW-0812">Transmembrane</keyword>
<name>A0A8H4UH59_9HYPO</name>
<evidence type="ECO:0000256" key="6">
    <source>
        <dbReference type="ARBA" id="ARBA00023136"/>
    </source>
</evidence>
<keyword evidence="3 7" id="KW-0813">Transport</keyword>
<dbReference type="PROSITE" id="PS50850">
    <property type="entry name" value="MFS"/>
    <property type="match status" value="1"/>
</dbReference>
<feature type="transmembrane region" description="Helical" evidence="9">
    <location>
        <begin position="334"/>
        <end position="356"/>
    </location>
</feature>
<evidence type="ECO:0000256" key="8">
    <source>
        <dbReference type="SAM" id="MobiDB-lite"/>
    </source>
</evidence>
<feature type="transmembrane region" description="Helical" evidence="9">
    <location>
        <begin position="474"/>
        <end position="496"/>
    </location>
</feature>
<feature type="transmembrane region" description="Helical" evidence="9">
    <location>
        <begin position="135"/>
        <end position="156"/>
    </location>
</feature>
<dbReference type="PROSITE" id="PS00216">
    <property type="entry name" value="SUGAR_TRANSPORT_1"/>
    <property type="match status" value="1"/>
</dbReference>
<comment type="similarity">
    <text evidence="2 7">Belongs to the major facilitator superfamily. Sugar transporter (TC 2.A.1.1) family.</text>
</comment>
<gene>
    <name evidence="11" type="ORF">FZEAL_7278</name>
</gene>
<evidence type="ECO:0000259" key="10">
    <source>
        <dbReference type="PROSITE" id="PS50850"/>
    </source>
</evidence>
<dbReference type="InterPro" id="IPR050360">
    <property type="entry name" value="MFS_Sugar_Transporters"/>
</dbReference>
<dbReference type="AlphaFoldDB" id="A0A8H4UH59"/>
<feature type="transmembrane region" description="Helical" evidence="9">
    <location>
        <begin position="80"/>
        <end position="99"/>
    </location>
</feature>
<dbReference type="InterPro" id="IPR036259">
    <property type="entry name" value="MFS_trans_sf"/>
</dbReference>
<feature type="region of interest" description="Disordered" evidence="8">
    <location>
        <begin position="530"/>
        <end position="560"/>
    </location>
</feature>
<accession>A0A8H4UH59</accession>
<feature type="transmembrane region" description="Helical" evidence="9">
    <location>
        <begin position="294"/>
        <end position="314"/>
    </location>
</feature>
<feature type="transmembrane region" description="Helical" evidence="9">
    <location>
        <begin position="163"/>
        <end position="186"/>
    </location>
</feature>
<evidence type="ECO:0000256" key="7">
    <source>
        <dbReference type="RuleBase" id="RU003346"/>
    </source>
</evidence>
<keyword evidence="12" id="KW-1185">Reference proteome</keyword>
<reference evidence="11" key="2">
    <citation type="submission" date="2020-05" db="EMBL/GenBank/DDBJ databases">
        <authorList>
            <person name="Kim H.-S."/>
            <person name="Proctor R.H."/>
            <person name="Brown D.W."/>
        </authorList>
    </citation>
    <scope>NUCLEOTIDE SEQUENCE</scope>
    <source>
        <strain evidence="11">NRRL 22465</strain>
    </source>
</reference>
<dbReference type="PROSITE" id="PS00217">
    <property type="entry name" value="SUGAR_TRANSPORT_2"/>
    <property type="match status" value="1"/>
</dbReference>
<comment type="subcellular location">
    <subcellularLocation>
        <location evidence="1">Membrane</location>
        <topology evidence="1">Multi-pass membrane protein</topology>
    </subcellularLocation>
</comment>
<evidence type="ECO:0000256" key="3">
    <source>
        <dbReference type="ARBA" id="ARBA00022448"/>
    </source>
</evidence>
<evidence type="ECO:0000256" key="9">
    <source>
        <dbReference type="SAM" id="Phobius"/>
    </source>
</evidence>
<dbReference type="Gene3D" id="1.20.1250.20">
    <property type="entry name" value="MFS general substrate transporter like domains"/>
    <property type="match status" value="1"/>
</dbReference>
<dbReference type="InterPro" id="IPR005828">
    <property type="entry name" value="MFS_sugar_transport-like"/>
</dbReference>
<dbReference type="GO" id="GO:0005351">
    <property type="term" value="F:carbohydrate:proton symporter activity"/>
    <property type="evidence" value="ECO:0007669"/>
    <property type="project" value="TreeGrafter"/>
</dbReference>
<evidence type="ECO:0000256" key="4">
    <source>
        <dbReference type="ARBA" id="ARBA00022692"/>
    </source>
</evidence>
<dbReference type="FunFam" id="1.20.1250.20:FF:000313">
    <property type="entry name" value="MFS quinate transporter"/>
    <property type="match status" value="1"/>
</dbReference>
<reference evidence="11" key="1">
    <citation type="journal article" date="2020" name="BMC Genomics">
        <title>Correction to: Identification and distribution of gene clusters required for synthesis of sphingolipid metabolism inhibitors in diverse species of the filamentous fungus Fusarium.</title>
        <authorList>
            <person name="Kim H.S."/>
            <person name="Lohmar J.M."/>
            <person name="Busman M."/>
            <person name="Brown D.W."/>
            <person name="Naumann T.A."/>
            <person name="Divon H.H."/>
            <person name="Lysoe E."/>
            <person name="Uhlig S."/>
            <person name="Proctor R.H."/>
        </authorList>
    </citation>
    <scope>NUCLEOTIDE SEQUENCE</scope>
    <source>
        <strain evidence="11">NRRL 22465</strain>
    </source>
</reference>
<evidence type="ECO:0000313" key="12">
    <source>
        <dbReference type="Proteomes" id="UP000635477"/>
    </source>
</evidence>
<comment type="caution">
    <text evidence="11">The sequence shown here is derived from an EMBL/GenBank/DDBJ whole genome shotgun (WGS) entry which is preliminary data.</text>
</comment>
<dbReference type="Proteomes" id="UP000635477">
    <property type="component" value="Unassembled WGS sequence"/>
</dbReference>
<dbReference type="NCBIfam" id="TIGR00879">
    <property type="entry name" value="SP"/>
    <property type="match status" value="1"/>
</dbReference>
<dbReference type="OrthoDB" id="5296287at2759"/>
<dbReference type="PRINTS" id="PR00171">
    <property type="entry name" value="SUGRTRNSPORT"/>
</dbReference>
<feature type="domain" description="Major facilitator superfamily (MFS) profile" evidence="10">
    <location>
        <begin position="32"/>
        <end position="502"/>
    </location>
</feature>
<dbReference type="SUPFAM" id="SSF103473">
    <property type="entry name" value="MFS general substrate transporter"/>
    <property type="match status" value="1"/>
</dbReference>
<dbReference type="PANTHER" id="PTHR48022">
    <property type="entry name" value="PLASTIDIC GLUCOSE TRANSPORTER 4"/>
    <property type="match status" value="1"/>
</dbReference>
<dbReference type="InterPro" id="IPR005829">
    <property type="entry name" value="Sugar_transporter_CS"/>
</dbReference>
<feature type="transmembrane region" description="Helical" evidence="9">
    <location>
        <begin position="363"/>
        <end position="383"/>
    </location>
</feature>
<protein>
    <recommendedName>
        <fullName evidence="10">Major facilitator superfamily (MFS) profile domain-containing protein</fullName>
    </recommendedName>
</protein>
<feature type="transmembrane region" description="Helical" evidence="9">
    <location>
        <begin position="403"/>
        <end position="423"/>
    </location>
</feature>
<organism evidence="11 12">
    <name type="scientific">Fusarium zealandicum</name>
    <dbReference type="NCBI Taxonomy" id="1053134"/>
    <lineage>
        <taxon>Eukaryota</taxon>
        <taxon>Fungi</taxon>
        <taxon>Dikarya</taxon>
        <taxon>Ascomycota</taxon>
        <taxon>Pezizomycotina</taxon>
        <taxon>Sordariomycetes</taxon>
        <taxon>Hypocreomycetidae</taxon>
        <taxon>Hypocreales</taxon>
        <taxon>Nectriaceae</taxon>
        <taxon>Fusarium</taxon>
        <taxon>Fusarium staphyleae species complex</taxon>
    </lineage>
</organism>
<evidence type="ECO:0000256" key="2">
    <source>
        <dbReference type="ARBA" id="ARBA00010992"/>
    </source>
</evidence>
<keyword evidence="5 9" id="KW-1133">Transmembrane helix</keyword>
<dbReference type="GO" id="GO:0016020">
    <property type="term" value="C:membrane"/>
    <property type="evidence" value="ECO:0007669"/>
    <property type="project" value="UniProtKB-SubCell"/>
</dbReference>
<dbReference type="InterPro" id="IPR003663">
    <property type="entry name" value="Sugar/inositol_transpt"/>
</dbReference>
<dbReference type="InterPro" id="IPR020846">
    <property type="entry name" value="MFS_dom"/>
</dbReference>
<proteinExistence type="inferred from homology"/>
<dbReference type="PANTHER" id="PTHR48022:SF8">
    <property type="entry name" value="MAJOR FACILITATOR SUPERFAMILY (MFS) PROFILE DOMAIN-CONTAINING PROTEIN-RELATED"/>
    <property type="match status" value="1"/>
</dbReference>
<keyword evidence="6 9" id="KW-0472">Membrane</keyword>
<feature type="transmembrane region" description="Helical" evidence="9">
    <location>
        <begin position="202"/>
        <end position="222"/>
    </location>
</feature>
<evidence type="ECO:0000256" key="5">
    <source>
        <dbReference type="ARBA" id="ARBA00022989"/>
    </source>
</evidence>